<feature type="domain" description="Glycosyltransferase 2-like" evidence="13">
    <location>
        <begin position="229"/>
        <end position="458"/>
    </location>
</feature>
<dbReference type="EMBL" id="JAEVLS010000005">
    <property type="protein sequence ID" value="MBM0107430.1"/>
    <property type="molecule type" value="Genomic_DNA"/>
</dbReference>
<protein>
    <recommendedName>
        <fullName evidence="4">Glucans biosynthesis glucosyltransferase H</fullName>
    </recommendedName>
</protein>
<dbReference type="NCBIfam" id="NF003956">
    <property type="entry name" value="PRK05454.1-3"/>
    <property type="match status" value="1"/>
</dbReference>
<evidence type="ECO:0000256" key="10">
    <source>
        <dbReference type="ARBA" id="ARBA00022989"/>
    </source>
</evidence>
<comment type="caution">
    <text evidence="14">The sequence shown here is derived from an EMBL/GenBank/DDBJ whole genome shotgun (WGS) entry which is preliminary data.</text>
</comment>
<evidence type="ECO:0000256" key="6">
    <source>
        <dbReference type="ARBA" id="ARBA00022519"/>
    </source>
</evidence>
<feature type="transmembrane region" description="Helical" evidence="12">
    <location>
        <begin position="53"/>
        <end position="72"/>
    </location>
</feature>
<keyword evidence="10 12" id="KW-1133">Transmembrane helix</keyword>
<dbReference type="RefSeq" id="WP_203169540.1">
    <property type="nucleotide sequence ID" value="NZ_JAEVLS010000005.1"/>
</dbReference>
<name>A0ABS1X2I4_9GAMM</name>
<accession>A0ABS1X2I4</accession>
<evidence type="ECO:0000256" key="12">
    <source>
        <dbReference type="SAM" id="Phobius"/>
    </source>
</evidence>
<keyword evidence="8" id="KW-0808">Transferase</keyword>
<feature type="transmembrane region" description="Helical" evidence="12">
    <location>
        <begin position="450"/>
        <end position="473"/>
    </location>
</feature>
<keyword evidence="7" id="KW-0328">Glycosyltransferase</keyword>
<evidence type="ECO:0000256" key="8">
    <source>
        <dbReference type="ARBA" id="ARBA00022679"/>
    </source>
</evidence>
<feature type="transmembrane region" description="Helical" evidence="12">
    <location>
        <begin position="92"/>
        <end position="114"/>
    </location>
</feature>
<keyword evidence="15" id="KW-1185">Reference proteome</keyword>
<evidence type="ECO:0000256" key="5">
    <source>
        <dbReference type="ARBA" id="ARBA00022475"/>
    </source>
</evidence>
<evidence type="ECO:0000256" key="7">
    <source>
        <dbReference type="ARBA" id="ARBA00022676"/>
    </source>
</evidence>
<evidence type="ECO:0000256" key="1">
    <source>
        <dbReference type="ARBA" id="ARBA00004429"/>
    </source>
</evidence>
<organism evidence="14 15">
    <name type="scientific">Steroidobacter gossypii</name>
    <dbReference type="NCBI Taxonomy" id="2805490"/>
    <lineage>
        <taxon>Bacteria</taxon>
        <taxon>Pseudomonadati</taxon>
        <taxon>Pseudomonadota</taxon>
        <taxon>Gammaproteobacteria</taxon>
        <taxon>Steroidobacterales</taxon>
        <taxon>Steroidobacteraceae</taxon>
        <taxon>Steroidobacter</taxon>
    </lineage>
</organism>
<dbReference type="Pfam" id="PF13632">
    <property type="entry name" value="Glyco_trans_2_3"/>
    <property type="match status" value="1"/>
</dbReference>
<comment type="similarity">
    <text evidence="3">Belongs to the glycosyltransferase 2 family. OpgH subfamily.</text>
</comment>
<dbReference type="PANTHER" id="PTHR43867:SF5">
    <property type="entry name" value="GLUCANS BIOSYNTHESIS GLUCOSYLTRANSFERASE H"/>
    <property type="match status" value="1"/>
</dbReference>
<dbReference type="Gene3D" id="3.90.550.10">
    <property type="entry name" value="Spore Coat Polysaccharide Biosynthesis Protein SpsA, Chain A"/>
    <property type="match status" value="1"/>
</dbReference>
<proteinExistence type="inferred from homology"/>
<reference evidence="14 15" key="1">
    <citation type="journal article" date="2021" name="Int. J. Syst. Evol. Microbiol.">
        <title>Steroidobacter gossypii sp. nov., isolated from soil of cotton cropping field.</title>
        <authorList>
            <person name="Huang R."/>
            <person name="Yang S."/>
            <person name="Zhen C."/>
            <person name="Liu W."/>
        </authorList>
    </citation>
    <scope>NUCLEOTIDE SEQUENCE [LARGE SCALE GENOMIC DNA]</scope>
    <source>
        <strain evidence="14 15">S1-65</strain>
    </source>
</reference>
<dbReference type="NCBIfam" id="NF003962">
    <property type="entry name" value="PRK05454.2-5"/>
    <property type="match status" value="1"/>
</dbReference>
<dbReference type="CDD" id="cd04191">
    <property type="entry name" value="Glucan_BSP_MdoH"/>
    <property type="match status" value="1"/>
</dbReference>
<evidence type="ECO:0000256" key="4">
    <source>
        <dbReference type="ARBA" id="ARBA00020585"/>
    </source>
</evidence>
<dbReference type="Proteomes" id="UP000661077">
    <property type="component" value="Unassembled WGS sequence"/>
</dbReference>
<keyword evidence="11 12" id="KW-0472">Membrane</keyword>
<dbReference type="PANTHER" id="PTHR43867">
    <property type="entry name" value="CELLULOSE SYNTHASE CATALYTIC SUBUNIT A [UDP-FORMING]"/>
    <property type="match status" value="1"/>
</dbReference>
<evidence type="ECO:0000313" key="15">
    <source>
        <dbReference type="Proteomes" id="UP000661077"/>
    </source>
</evidence>
<sequence length="710" mass="78421">MDGQLKSPTSSPEGRDVVRGAMPFERPIDMPVQDLRNAPQVVRALGPAPARAILARAIVILGTLGITGYGVYEMLGIVEFSKMTVLQGVMIFFFSITLGWIAFSAASAVAGLLVPLHKPKTNATLAGSRTALLMPIYNEDPTHTTSALQAMAEALAQAGAAQHFEIVIISDSTQVDPWINESLAIDRLRRELRDVMPVWYRRRWHNTGRKAGNVEEFVKRWGGRYDYMIVLDADSLMSAETLIELVRRMQGDAHLGILQTVPMLHGHYSLFSRIQQFAGRVYGGVIARGVAAWSGNEGNYWGHNAIIRVAAFAEACGMPQLPGRKPFGGHVLSHDFVEAALMRRAGWKVRMAPDLDGSWEESPPSLIDVAVRDRRWAQGNLQHSKIIGADGLSTVSRGHFFIGIMSYLSSPLWLLLLMVGFALTLQATLIRPEYFSRSFQLFPDWPKFDAQRMTALFIFTMAVLFIPKLLGMLRSLFNNKVRKGCGGVLGVIFSTLFETLLSALYAPVMMLVQTQHVIEIFTGRDSGWNAQRRRADATAWSEAARMHWGHMVIGVFTGVIAYLISPTLLAWLTPTLAGLLLAIPLSKMSGSVLAGRVLHSLGLLRTPEEKHAPAVIRRRDELLAQAQQPAKDALRLLAADRQARYAHITGNLPRPAESRGHPDPHRLTAEQKVRDASTLNEAMSWLGPAEKVHVAGDPRLLERLAELPES</sequence>
<keyword evidence="5" id="KW-1003">Cell membrane</keyword>
<dbReference type="InterPro" id="IPR029044">
    <property type="entry name" value="Nucleotide-diphossugar_trans"/>
</dbReference>
<gene>
    <name evidence="14" type="primary">mdoH</name>
    <name evidence="14" type="ORF">JM946_22040</name>
</gene>
<evidence type="ECO:0000313" key="14">
    <source>
        <dbReference type="EMBL" id="MBM0107430.1"/>
    </source>
</evidence>
<comment type="subcellular location">
    <subcellularLocation>
        <location evidence="1">Cell inner membrane</location>
        <topology evidence="1">Multi-pass membrane protein</topology>
    </subcellularLocation>
</comment>
<comment type="pathway">
    <text evidence="2">Glycan metabolism; osmoregulated periplasmic glucan (OPG) biosynthesis.</text>
</comment>
<dbReference type="InterPro" id="IPR050321">
    <property type="entry name" value="Glycosyltr_2/OpgH_subfam"/>
</dbReference>
<feature type="transmembrane region" description="Helical" evidence="12">
    <location>
        <begin position="485"/>
        <end position="506"/>
    </location>
</feature>
<feature type="transmembrane region" description="Helical" evidence="12">
    <location>
        <begin position="559"/>
        <end position="583"/>
    </location>
</feature>
<keyword evidence="6" id="KW-0997">Cell inner membrane</keyword>
<evidence type="ECO:0000256" key="2">
    <source>
        <dbReference type="ARBA" id="ARBA00005001"/>
    </source>
</evidence>
<keyword evidence="9 12" id="KW-0812">Transmembrane</keyword>
<dbReference type="SUPFAM" id="SSF53448">
    <property type="entry name" value="Nucleotide-diphospho-sugar transferases"/>
    <property type="match status" value="1"/>
</dbReference>
<evidence type="ECO:0000256" key="9">
    <source>
        <dbReference type="ARBA" id="ARBA00022692"/>
    </source>
</evidence>
<evidence type="ECO:0000256" key="3">
    <source>
        <dbReference type="ARBA" id="ARBA00009337"/>
    </source>
</evidence>
<evidence type="ECO:0000259" key="13">
    <source>
        <dbReference type="Pfam" id="PF13632"/>
    </source>
</evidence>
<dbReference type="InterPro" id="IPR001173">
    <property type="entry name" value="Glyco_trans_2-like"/>
</dbReference>
<evidence type="ECO:0000256" key="11">
    <source>
        <dbReference type="ARBA" id="ARBA00023136"/>
    </source>
</evidence>
<dbReference type="NCBIfam" id="NF003958">
    <property type="entry name" value="PRK05454.2-1"/>
    <property type="match status" value="1"/>
</dbReference>